<feature type="transmembrane region" description="Helical" evidence="10">
    <location>
        <begin position="77"/>
        <end position="97"/>
    </location>
</feature>
<keyword evidence="7 9" id="KW-0472">Membrane</keyword>
<dbReference type="OrthoDB" id="9805788at2"/>
<evidence type="ECO:0000256" key="2">
    <source>
        <dbReference type="ARBA" id="ARBA00010323"/>
    </source>
</evidence>
<dbReference type="InterPro" id="IPR024194">
    <property type="entry name" value="Ac/AlaTfrase_AlgI/DltB"/>
</dbReference>
<evidence type="ECO:0000256" key="8">
    <source>
        <dbReference type="ARBA" id="ARBA00023315"/>
    </source>
</evidence>
<dbReference type="EMBL" id="PQWO01000006">
    <property type="protein sequence ID" value="PZD73180.1"/>
    <property type="molecule type" value="Genomic_DNA"/>
</dbReference>
<proteinExistence type="inferred from homology"/>
<feature type="transmembrane region" description="Helical" evidence="10">
    <location>
        <begin position="364"/>
        <end position="385"/>
    </location>
</feature>
<evidence type="ECO:0000256" key="4">
    <source>
        <dbReference type="ARBA" id="ARBA00022679"/>
    </source>
</evidence>
<feature type="transmembrane region" description="Helical" evidence="10">
    <location>
        <begin position="6"/>
        <end position="22"/>
    </location>
</feature>
<keyword evidence="5 10" id="KW-0812">Transmembrane</keyword>
<evidence type="ECO:0000256" key="3">
    <source>
        <dbReference type="ARBA" id="ARBA00022475"/>
    </source>
</evidence>
<feature type="transmembrane region" description="Helical" evidence="10">
    <location>
        <begin position="150"/>
        <end position="170"/>
    </location>
</feature>
<sequence>MIFTEFKFLFFFAAVFCVNWLLRKFVFRKIFLLICSYLFYAAWDWRFLSLIWMSTIVDYILGLQMKSAPDVSRKRFLLSISLVVNLGVLGFFKYFNFFLESAFDLLAWLDLPTSTNSLEIILPVGISFYTFQTLSYTIDVYRGHLEPTRSPIDFALFVAFFPQLVAGPIVRASDFIPQLSKARSFVTVPVRACLVLFLFGFFKKACIADSIAPAVDAVYSQPSEYSAFSIWQAIWLYAIQIYCDFSGYTDMAIACAGLLGFSFPDNFNYPYFASNISDFWRRWHISLSTWLKDYLYIPLGGNRGSRGGSYRNLMITMVLGGLWHGAAWRFIAWGAMHGGALIGHKVYLKQQSSHRRDLDKQEKFIVSLLGTLLTFTWVCLAWVFFRADGLDDAMSVIFNCFSFGAESKATLGFEYIPLLIGLLLTHWLSYRGYLERAFSSLPGWGFSLVYGAAYAVVFAAKPTNYEPFIYFQF</sequence>
<dbReference type="PIRSF" id="PIRSF500217">
    <property type="entry name" value="AlgI"/>
    <property type="match status" value="1"/>
</dbReference>
<comment type="similarity">
    <text evidence="2 9">Belongs to the membrane-bound acyltransferase family.</text>
</comment>
<keyword evidence="6 10" id="KW-1133">Transmembrane helix</keyword>
<dbReference type="EC" id="2.3.1.-" evidence="11"/>
<keyword evidence="4 9" id="KW-0808">Transferase</keyword>
<feature type="transmembrane region" description="Helical" evidence="10">
    <location>
        <begin position="182"/>
        <end position="202"/>
    </location>
</feature>
<dbReference type="PANTHER" id="PTHR13285">
    <property type="entry name" value="ACYLTRANSFERASE"/>
    <property type="match status" value="1"/>
</dbReference>
<evidence type="ECO:0000313" key="12">
    <source>
        <dbReference type="Proteomes" id="UP000248857"/>
    </source>
</evidence>
<comment type="caution">
    <text evidence="11">The sequence shown here is derived from an EMBL/GenBank/DDBJ whole genome shotgun (WGS) entry which is preliminary data.</text>
</comment>
<evidence type="ECO:0000256" key="7">
    <source>
        <dbReference type="ARBA" id="ARBA00023136"/>
    </source>
</evidence>
<feature type="transmembrane region" description="Helical" evidence="10">
    <location>
        <begin position="117"/>
        <end position="138"/>
    </location>
</feature>
<dbReference type="GO" id="GO:0042121">
    <property type="term" value="P:alginic acid biosynthetic process"/>
    <property type="evidence" value="ECO:0007669"/>
    <property type="project" value="InterPro"/>
</dbReference>
<dbReference type="InterPro" id="IPR028362">
    <property type="entry name" value="AlgI"/>
</dbReference>
<evidence type="ECO:0000256" key="1">
    <source>
        <dbReference type="ARBA" id="ARBA00004651"/>
    </source>
</evidence>
<dbReference type="InterPro" id="IPR004299">
    <property type="entry name" value="MBOAT_fam"/>
</dbReference>
<keyword evidence="3 9" id="KW-1003">Cell membrane</keyword>
<evidence type="ECO:0000256" key="5">
    <source>
        <dbReference type="ARBA" id="ARBA00022692"/>
    </source>
</evidence>
<organism evidence="11 12">
    <name type="scientific">Acaryochloris thomasi RCC1774</name>
    <dbReference type="NCBI Taxonomy" id="1764569"/>
    <lineage>
        <taxon>Bacteria</taxon>
        <taxon>Bacillati</taxon>
        <taxon>Cyanobacteriota</taxon>
        <taxon>Cyanophyceae</taxon>
        <taxon>Acaryochloridales</taxon>
        <taxon>Acaryochloridaceae</taxon>
        <taxon>Acaryochloris</taxon>
        <taxon>Acaryochloris thomasi</taxon>
    </lineage>
</organism>
<keyword evidence="12" id="KW-1185">Reference proteome</keyword>
<dbReference type="AlphaFoldDB" id="A0A2W1JI32"/>
<dbReference type="RefSeq" id="WP_110986301.1">
    <property type="nucleotide sequence ID" value="NZ_CAWNWM010000006.1"/>
</dbReference>
<dbReference type="GO" id="GO:0005886">
    <property type="term" value="C:plasma membrane"/>
    <property type="evidence" value="ECO:0007669"/>
    <property type="project" value="UniProtKB-SubCell"/>
</dbReference>
<dbReference type="Proteomes" id="UP000248857">
    <property type="component" value="Unassembled WGS sequence"/>
</dbReference>
<dbReference type="Pfam" id="PF03062">
    <property type="entry name" value="MBOAT"/>
    <property type="match status" value="1"/>
</dbReference>
<dbReference type="PIRSF" id="PIRSF016636">
    <property type="entry name" value="AlgI_DltB"/>
    <property type="match status" value="1"/>
</dbReference>
<gene>
    <name evidence="11" type="primary">patA_1</name>
    <name evidence="11" type="ORF">C1752_02347</name>
</gene>
<accession>A0A2W1JI32</accession>
<feature type="transmembrane region" description="Helical" evidence="10">
    <location>
        <begin position="49"/>
        <end position="65"/>
    </location>
</feature>
<dbReference type="GO" id="GO:0016746">
    <property type="term" value="F:acyltransferase activity"/>
    <property type="evidence" value="ECO:0007669"/>
    <property type="project" value="UniProtKB-KW"/>
</dbReference>
<feature type="transmembrane region" description="Helical" evidence="10">
    <location>
        <begin position="441"/>
        <end position="460"/>
    </location>
</feature>
<reference evidence="11 12" key="1">
    <citation type="journal article" date="2018" name="Sci. Rep.">
        <title>A novel species of the marine cyanobacterium Acaryochloris with a unique pigment content and lifestyle.</title>
        <authorList>
            <person name="Partensky F."/>
            <person name="Six C."/>
            <person name="Ratin M."/>
            <person name="Garczarek L."/>
            <person name="Vaulot D."/>
            <person name="Probert I."/>
            <person name="Calteau A."/>
            <person name="Gourvil P."/>
            <person name="Marie D."/>
            <person name="Grebert T."/>
            <person name="Bouchier C."/>
            <person name="Le Panse S."/>
            <person name="Gachenot M."/>
            <person name="Rodriguez F."/>
            <person name="Garrido J.L."/>
        </authorList>
    </citation>
    <scope>NUCLEOTIDE SEQUENCE [LARGE SCALE GENOMIC DNA]</scope>
    <source>
        <strain evidence="11 12">RCC1774</strain>
    </source>
</reference>
<keyword evidence="8 9" id="KW-0012">Acyltransferase</keyword>
<evidence type="ECO:0000256" key="10">
    <source>
        <dbReference type="SAM" id="Phobius"/>
    </source>
</evidence>
<protein>
    <submittedName>
        <fullName evidence="11">Peptidoglycan O-acetyltransferase</fullName>
        <ecNumber evidence="11">2.3.1.-</ecNumber>
    </submittedName>
</protein>
<dbReference type="InterPro" id="IPR051085">
    <property type="entry name" value="MB_O-acyltransferase"/>
</dbReference>
<dbReference type="PANTHER" id="PTHR13285:SF23">
    <property type="entry name" value="TEICHOIC ACID D-ALANYLTRANSFERASE"/>
    <property type="match status" value="1"/>
</dbReference>
<evidence type="ECO:0000256" key="9">
    <source>
        <dbReference type="PIRNR" id="PIRNR016636"/>
    </source>
</evidence>
<comment type="subcellular location">
    <subcellularLocation>
        <location evidence="1">Cell membrane</location>
        <topology evidence="1">Multi-pass membrane protein</topology>
    </subcellularLocation>
</comment>
<feature type="transmembrane region" description="Helical" evidence="10">
    <location>
        <begin position="411"/>
        <end position="429"/>
    </location>
</feature>
<evidence type="ECO:0000313" key="11">
    <source>
        <dbReference type="EMBL" id="PZD73180.1"/>
    </source>
</evidence>
<evidence type="ECO:0000256" key="6">
    <source>
        <dbReference type="ARBA" id="ARBA00022989"/>
    </source>
</evidence>
<name>A0A2W1JI32_9CYAN</name>